<comment type="pathway">
    <text evidence="1">Carbohydrate metabolism; tricarboxylic acid cycle; isocitrate from oxaloacetate: step 1/2.</text>
</comment>
<dbReference type="EC" id="2.3.3.16" evidence="3"/>
<dbReference type="GO" id="GO:0006099">
    <property type="term" value="P:tricarboxylic acid cycle"/>
    <property type="evidence" value="ECO:0007669"/>
    <property type="project" value="TreeGrafter"/>
</dbReference>
<protein>
    <recommendedName>
        <fullName evidence="3">citrate synthase (unknown stereospecificity)</fullName>
        <ecNumber evidence="3">2.3.3.16</ecNumber>
    </recommendedName>
</protein>
<dbReference type="Proteomes" id="UP000655037">
    <property type="component" value="Unassembled WGS sequence"/>
</dbReference>
<organism evidence="5 6">
    <name type="scientific">Agrobacterium vitis</name>
    <name type="common">Rhizobium vitis</name>
    <dbReference type="NCBI Taxonomy" id="373"/>
    <lineage>
        <taxon>Bacteria</taxon>
        <taxon>Pseudomonadati</taxon>
        <taxon>Pseudomonadota</taxon>
        <taxon>Alphaproteobacteria</taxon>
        <taxon>Hyphomicrobiales</taxon>
        <taxon>Rhizobiaceae</taxon>
        <taxon>Rhizobium/Agrobacterium group</taxon>
        <taxon>Agrobacterium</taxon>
    </lineage>
</organism>
<keyword evidence="5" id="KW-0456">Lyase</keyword>
<dbReference type="PANTHER" id="PTHR11739">
    <property type="entry name" value="CITRATE SYNTHASE"/>
    <property type="match status" value="1"/>
</dbReference>
<sequence length="271" mass="28942">MMKSAEELQHAVWRTAITDFGDGRINIRGVPIEELMHWGSFGEVVFLLFAGRKPDVGEGRLFNAILIAASDHGPTSPSTLAGRVIASGNRRAPEAAVAGGLLAIGDAHGGAGEASMVMLSEALRAADNVGNFDAAALSIVKRAKEQKRRLPGLGHRFHGADPRANALFSQAEAQSVSAGPIAMIKAIERALETESGRHLPINVDGAIAAVLLGMGFEPLIARLIFIIGRCAGVATHVREELEREKPMRIRFPYTYDGPSPLELDRQIEAAE</sequence>
<dbReference type="Pfam" id="PF00285">
    <property type="entry name" value="Citrate_synt"/>
    <property type="match status" value="1"/>
</dbReference>
<name>A0AAE2RHA6_AGRVI</name>
<comment type="caution">
    <text evidence="5">The sequence shown here is derived from an EMBL/GenBank/DDBJ whole genome shotgun (WGS) entry which is preliminary data.</text>
</comment>
<dbReference type="PANTHER" id="PTHR11739:SF4">
    <property type="entry name" value="CITRATE SYNTHASE, PEROXISOMAL"/>
    <property type="match status" value="1"/>
</dbReference>
<dbReference type="EMBL" id="JACXXJ020000006">
    <property type="protein sequence ID" value="MBF2718236.1"/>
    <property type="molecule type" value="Genomic_DNA"/>
</dbReference>
<dbReference type="GO" id="GO:0016829">
    <property type="term" value="F:lyase activity"/>
    <property type="evidence" value="ECO:0007669"/>
    <property type="project" value="UniProtKB-KW"/>
</dbReference>
<dbReference type="InterPro" id="IPR016142">
    <property type="entry name" value="Citrate_synth-like_lrg_a-sub"/>
</dbReference>
<proteinExistence type="inferred from homology"/>
<dbReference type="GO" id="GO:0005829">
    <property type="term" value="C:cytosol"/>
    <property type="evidence" value="ECO:0007669"/>
    <property type="project" value="TreeGrafter"/>
</dbReference>
<keyword evidence="4" id="KW-0808">Transferase</keyword>
<dbReference type="Gene3D" id="1.10.230.10">
    <property type="entry name" value="Cytochrome P450-Terp, domain 2"/>
    <property type="match status" value="1"/>
</dbReference>
<reference evidence="5" key="1">
    <citation type="submission" date="2020-11" db="EMBL/GenBank/DDBJ databases">
        <title>Agrobacterium vitis strain K377 genome.</title>
        <authorList>
            <person name="Xi H."/>
        </authorList>
    </citation>
    <scope>NUCLEOTIDE SEQUENCE</scope>
    <source>
        <strain evidence="5">K377</strain>
    </source>
</reference>
<accession>A0AAE2RHA6</accession>
<dbReference type="GO" id="GO:0036440">
    <property type="term" value="F:citrate synthase activity"/>
    <property type="evidence" value="ECO:0007669"/>
    <property type="project" value="UniProtKB-EC"/>
</dbReference>
<evidence type="ECO:0000313" key="5">
    <source>
        <dbReference type="EMBL" id="MBF2718236.1"/>
    </source>
</evidence>
<dbReference type="InterPro" id="IPR002020">
    <property type="entry name" value="Citrate_synthase"/>
</dbReference>
<evidence type="ECO:0000256" key="4">
    <source>
        <dbReference type="ARBA" id="ARBA00022679"/>
    </source>
</evidence>
<evidence type="ECO:0000256" key="2">
    <source>
        <dbReference type="ARBA" id="ARBA00010566"/>
    </source>
</evidence>
<dbReference type="RefSeq" id="WP_194417412.1">
    <property type="nucleotide sequence ID" value="NZ_JACXXJ020000006.1"/>
</dbReference>
<comment type="similarity">
    <text evidence="2">Belongs to the citrate synthase family.</text>
</comment>
<dbReference type="AlphaFoldDB" id="A0AAE2RHA6"/>
<dbReference type="Gene3D" id="1.10.580.10">
    <property type="entry name" value="Citrate Synthase, domain 1"/>
    <property type="match status" value="1"/>
</dbReference>
<dbReference type="SUPFAM" id="SSF48256">
    <property type="entry name" value="Citrate synthase"/>
    <property type="match status" value="1"/>
</dbReference>
<evidence type="ECO:0000313" key="6">
    <source>
        <dbReference type="Proteomes" id="UP000655037"/>
    </source>
</evidence>
<gene>
    <name evidence="5" type="ORF">IEI95_028995</name>
</gene>
<evidence type="ECO:0000256" key="1">
    <source>
        <dbReference type="ARBA" id="ARBA00004751"/>
    </source>
</evidence>
<dbReference type="InterPro" id="IPR016143">
    <property type="entry name" value="Citrate_synth-like_sm_a-sub"/>
</dbReference>
<dbReference type="GO" id="GO:0005975">
    <property type="term" value="P:carbohydrate metabolic process"/>
    <property type="evidence" value="ECO:0007669"/>
    <property type="project" value="TreeGrafter"/>
</dbReference>
<dbReference type="CDD" id="cd06100">
    <property type="entry name" value="CCL_ACL-C"/>
    <property type="match status" value="1"/>
</dbReference>
<dbReference type="InterPro" id="IPR036969">
    <property type="entry name" value="Citrate_synthase_sf"/>
</dbReference>
<dbReference type="NCBIfam" id="NF004869">
    <property type="entry name" value="PRK06224.1-6"/>
    <property type="match status" value="1"/>
</dbReference>
<evidence type="ECO:0000256" key="3">
    <source>
        <dbReference type="ARBA" id="ARBA00012972"/>
    </source>
</evidence>